<protein>
    <submittedName>
        <fullName evidence="1">Uncharacterized protein</fullName>
    </submittedName>
</protein>
<reference evidence="2" key="1">
    <citation type="journal article" date="2023" name="Nat. Plants">
        <title>Single-cell RNA sequencing provides a high-resolution roadmap for understanding the multicellular compartmentation of specialized metabolism.</title>
        <authorList>
            <person name="Sun S."/>
            <person name="Shen X."/>
            <person name="Li Y."/>
            <person name="Li Y."/>
            <person name="Wang S."/>
            <person name="Li R."/>
            <person name="Zhang H."/>
            <person name="Shen G."/>
            <person name="Guo B."/>
            <person name="Wei J."/>
            <person name="Xu J."/>
            <person name="St-Pierre B."/>
            <person name="Chen S."/>
            <person name="Sun C."/>
        </authorList>
    </citation>
    <scope>NUCLEOTIDE SEQUENCE [LARGE SCALE GENOMIC DNA]</scope>
</reference>
<accession>A0ACC0BN56</accession>
<evidence type="ECO:0000313" key="1">
    <source>
        <dbReference type="EMBL" id="KAI5674119.1"/>
    </source>
</evidence>
<gene>
    <name evidence="1" type="ORF">M9H77_14483</name>
</gene>
<dbReference type="EMBL" id="CM044703">
    <property type="protein sequence ID" value="KAI5674119.1"/>
    <property type="molecule type" value="Genomic_DNA"/>
</dbReference>
<sequence length="189" mass="22508">MKRVFERQIYLILIPFVLQDSKMKFSIGDRVEVQGYEDGLQRSYFSGTIIESRHGNDDYLVEYDNLLENENSSKKLKERVNPFFVRPEPPLMQDDFYMVHEWVDAYENDGWWFGTISRIKGSDYYVYFLMHEVEKAYKLRDLRVHHVWKDDIGCWVPRKVYNEKKKTAEKCRVSSSPGASSSKARPNNR</sequence>
<comment type="caution">
    <text evidence="1">The sequence shown here is derived from an EMBL/GenBank/DDBJ whole genome shotgun (WGS) entry which is preliminary data.</text>
</comment>
<keyword evidence="2" id="KW-1185">Reference proteome</keyword>
<proteinExistence type="predicted"/>
<organism evidence="1 2">
    <name type="scientific">Catharanthus roseus</name>
    <name type="common">Madagascar periwinkle</name>
    <name type="synonym">Vinca rosea</name>
    <dbReference type="NCBI Taxonomy" id="4058"/>
    <lineage>
        <taxon>Eukaryota</taxon>
        <taxon>Viridiplantae</taxon>
        <taxon>Streptophyta</taxon>
        <taxon>Embryophyta</taxon>
        <taxon>Tracheophyta</taxon>
        <taxon>Spermatophyta</taxon>
        <taxon>Magnoliopsida</taxon>
        <taxon>eudicotyledons</taxon>
        <taxon>Gunneridae</taxon>
        <taxon>Pentapetalae</taxon>
        <taxon>asterids</taxon>
        <taxon>lamiids</taxon>
        <taxon>Gentianales</taxon>
        <taxon>Apocynaceae</taxon>
        <taxon>Rauvolfioideae</taxon>
        <taxon>Vinceae</taxon>
        <taxon>Catharanthinae</taxon>
        <taxon>Catharanthus</taxon>
    </lineage>
</organism>
<name>A0ACC0BN56_CATRO</name>
<evidence type="ECO:0000313" key="2">
    <source>
        <dbReference type="Proteomes" id="UP001060085"/>
    </source>
</evidence>
<dbReference type="Proteomes" id="UP001060085">
    <property type="component" value="Linkage Group LG03"/>
</dbReference>